<keyword evidence="6" id="KW-0010">Activator</keyword>
<dbReference type="Ensembl" id="ENSSANT00000034359.1">
    <property type="protein sequence ID" value="ENSSANP00000032278.1"/>
    <property type="gene ID" value="ENSSANG00000016106.1"/>
</dbReference>
<proteinExistence type="predicted"/>
<dbReference type="InterPro" id="IPR021537">
    <property type="entry name" value="HIF_alpha-like"/>
</dbReference>
<sequence length="809" mass="90466">MPVKKKKTHHERRKEKSRDAARCRRSKETEVFYEVARQLPLPHSISSHLDKASIMRLAISYLRTRKLLTSACATATETTDVDRLMDSWYLKSLGGFISVVTSDGDIIFLSENINKFLGLTQVELTGHSIFDFTHPCDHEEIRDNLSLKAGMGKKGKELSTERDFFMRMKCTVTNRGRTVNLKSASWKVLHCTGHLKVCNGCPARVLCGFKEPPLSCVVMMCEPIAHPSNIDTPLDSKTFLSRHSMDMKFTYCDDRVTELMGYSPEDLLGRSAYEFYHALDSDSVTKSHQNLCTKGQAVSGQYRMLAKNGGYVWVETQGTVIYNSRNSQPQCIVCVNYVLSDVEEKSMIFSLDQTESLFKPQHLNRFFSPSTKLKEEPEDLTQLAPTPGDTIISLDFGNPQYEEHPMYSKVSAVAPAVSHSVHDGHKTSYAGDMAKMAGTFSVPQAPPASSTTPSLSSCSTPSSPGDYYTSVDRDLKVELTEKLFSLDTQETKSPCNQETDLSGLDLETLAPYIPMDGEDFQLNPICQEEPSSEIGALGTNQQSFSNITSLFQPLSSPSAAHFQPNMSSGGDKQSINGGSVESWPSVPYRRGPMQMPPYHDPASTPLSSMGGRQNLQWPPDPPLPSKAGMMDPLAAKRSCQTVPANRMPPYLQRPMENFVQNYRDISPARLALTNNFKRSFTQMTMNEPPLTKSQHPMWKRLRNESCAVMDRKSDKGMPPNGGMDHQHRKTQYSGNQAGQATKRFREECCNYREFNMQPSSRMDGIASRLIETYSLPELTRYDCEVNVPLQGNLHLLQGCDLLRALDQAT</sequence>
<evidence type="ECO:0000259" key="13">
    <source>
        <dbReference type="PROSITE" id="PS50888"/>
    </source>
</evidence>
<evidence type="ECO:0000256" key="11">
    <source>
        <dbReference type="SAM" id="MobiDB-lite"/>
    </source>
</evidence>
<dbReference type="NCBIfam" id="TIGR00229">
    <property type="entry name" value="sensory_box"/>
    <property type="match status" value="2"/>
</dbReference>
<dbReference type="GO" id="GO:0005667">
    <property type="term" value="C:transcription regulator complex"/>
    <property type="evidence" value="ECO:0007669"/>
    <property type="project" value="InterPro"/>
</dbReference>
<dbReference type="SUPFAM" id="SSF55785">
    <property type="entry name" value="PYP-like sensor domain (PAS domain)"/>
    <property type="match status" value="2"/>
</dbReference>
<dbReference type="AlphaFoldDB" id="A0A671MKC8"/>
<evidence type="ECO:0000256" key="5">
    <source>
        <dbReference type="ARBA" id="ARBA00023125"/>
    </source>
</evidence>
<evidence type="ECO:0000256" key="7">
    <source>
        <dbReference type="ARBA" id="ARBA00023163"/>
    </source>
</evidence>
<dbReference type="InterPro" id="IPR036638">
    <property type="entry name" value="HLH_DNA-bd_sf"/>
</dbReference>
<feature type="region of interest" description="Disordered" evidence="11">
    <location>
        <begin position="711"/>
        <end position="738"/>
    </location>
</feature>
<evidence type="ECO:0000256" key="4">
    <source>
        <dbReference type="ARBA" id="ARBA00023015"/>
    </source>
</evidence>
<dbReference type="PANTHER" id="PTHR23043:SF8">
    <property type="entry name" value="ENDOTHELIAL PAS DOMAIN-CONTAINING PROTEIN 1"/>
    <property type="match status" value="1"/>
</dbReference>
<dbReference type="CDD" id="cd00130">
    <property type="entry name" value="PAS"/>
    <property type="match status" value="2"/>
</dbReference>
<evidence type="ECO:0000313" key="15">
    <source>
        <dbReference type="Proteomes" id="UP000472260"/>
    </source>
</evidence>
<feature type="domain" description="PAS" evidence="12">
    <location>
        <begin position="244"/>
        <end position="295"/>
    </location>
</feature>
<dbReference type="Gene3D" id="3.30.450.20">
    <property type="entry name" value="PAS domain"/>
    <property type="match status" value="2"/>
</dbReference>
<evidence type="ECO:0000256" key="8">
    <source>
        <dbReference type="ARBA" id="ARBA00023242"/>
    </source>
</evidence>
<dbReference type="GO" id="GO:0005737">
    <property type="term" value="C:cytoplasm"/>
    <property type="evidence" value="ECO:0007669"/>
    <property type="project" value="InterPro"/>
</dbReference>
<dbReference type="PROSITE" id="PS50888">
    <property type="entry name" value="BHLH"/>
    <property type="match status" value="1"/>
</dbReference>
<feature type="compositionally biased region" description="Low complexity" evidence="11">
    <location>
        <begin position="441"/>
        <end position="464"/>
    </location>
</feature>
<evidence type="ECO:0000256" key="6">
    <source>
        <dbReference type="ARBA" id="ARBA00023159"/>
    </source>
</evidence>
<evidence type="ECO:0000256" key="3">
    <source>
        <dbReference type="ARBA" id="ARBA00022843"/>
    </source>
</evidence>
<evidence type="ECO:0000313" key="14">
    <source>
        <dbReference type="Ensembl" id="ENSSANP00000032278.1"/>
    </source>
</evidence>
<dbReference type="PANTHER" id="PTHR23043">
    <property type="entry name" value="HYPOXIA-INDUCIBLE FACTOR 1 ALPHA"/>
    <property type="match status" value="1"/>
</dbReference>
<dbReference type="Proteomes" id="UP000472260">
    <property type="component" value="Unassembled WGS sequence"/>
</dbReference>
<feature type="modified residue" description="4-hydroxyproline" evidence="10">
    <location>
        <position position="511"/>
    </location>
</feature>
<dbReference type="Pfam" id="PF08778">
    <property type="entry name" value="HIF-1a_CTAD"/>
    <property type="match status" value="1"/>
</dbReference>
<feature type="modified residue" description="(3S)-3-hydroxyasparagine" evidence="10">
    <location>
        <position position="786"/>
    </location>
</feature>
<dbReference type="Pfam" id="PF00989">
    <property type="entry name" value="PAS"/>
    <property type="match status" value="1"/>
</dbReference>
<dbReference type="InterPro" id="IPR001610">
    <property type="entry name" value="PAC"/>
</dbReference>
<dbReference type="PRINTS" id="PR00785">
    <property type="entry name" value="NCTRNSLOCATR"/>
</dbReference>
<dbReference type="InterPro" id="IPR013655">
    <property type="entry name" value="PAS_fold_3"/>
</dbReference>
<feature type="region of interest" description="Disordered" evidence="11">
    <location>
        <begin position="1"/>
        <end position="21"/>
    </location>
</feature>
<dbReference type="SMART" id="SM00091">
    <property type="entry name" value="PAS"/>
    <property type="match status" value="2"/>
</dbReference>
<keyword evidence="7" id="KW-0804">Transcription</keyword>
<dbReference type="SMART" id="SM00353">
    <property type="entry name" value="HLH"/>
    <property type="match status" value="1"/>
</dbReference>
<name>A0A671MKC8_9TELE</name>
<dbReference type="SUPFAM" id="SSF47459">
    <property type="entry name" value="HLH, helix-loop-helix DNA-binding domain"/>
    <property type="match status" value="1"/>
</dbReference>
<dbReference type="SMART" id="SM00086">
    <property type="entry name" value="PAC"/>
    <property type="match status" value="1"/>
</dbReference>
<dbReference type="GO" id="GO:0046983">
    <property type="term" value="F:protein dimerization activity"/>
    <property type="evidence" value="ECO:0007669"/>
    <property type="project" value="InterPro"/>
</dbReference>
<evidence type="ECO:0000259" key="12">
    <source>
        <dbReference type="PROSITE" id="PS50112"/>
    </source>
</evidence>
<gene>
    <name evidence="14" type="primary">LOC107699276</name>
</gene>
<evidence type="ECO:0000256" key="10">
    <source>
        <dbReference type="PIRSR" id="PIRSR621537-50"/>
    </source>
</evidence>
<dbReference type="GO" id="GO:0005634">
    <property type="term" value="C:nucleus"/>
    <property type="evidence" value="ECO:0007669"/>
    <property type="project" value="UniProtKB-SubCell"/>
</dbReference>
<feature type="domain" description="BHLH" evidence="13">
    <location>
        <begin position="12"/>
        <end position="65"/>
    </location>
</feature>
<accession>A0A671MKC8</accession>
<dbReference type="InterPro" id="IPR000014">
    <property type="entry name" value="PAS"/>
</dbReference>
<dbReference type="InterPro" id="IPR011598">
    <property type="entry name" value="bHLH_dom"/>
</dbReference>
<organism evidence="14 15">
    <name type="scientific">Sinocyclocheilus anshuiensis</name>
    <dbReference type="NCBI Taxonomy" id="1608454"/>
    <lineage>
        <taxon>Eukaryota</taxon>
        <taxon>Metazoa</taxon>
        <taxon>Chordata</taxon>
        <taxon>Craniata</taxon>
        <taxon>Vertebrata</taxon>
        <taxon>Euteleostomi</taxon>
        <taxon>Actinopterygii</taxon>
        <taxon>Neopterygii</taxon>
        <taxon>Teleostei</taxon>
        <taxon>Ostariophysi</taxon>
        <taxon>Cypriniformes</taxon>
        <taxon>Cyprinidae</taxon>
        <taxon>Cyprininae</taxon>
        <taxon>Sinocyclocheilus</taxon>
    </lineage>
</organism>
<comment type="subcellular location">
    <subcellularLocation>
        <location evidence="1">Nucleus</location>
    </subcellularLocation>
</comment>
<feature type="modified residue" description="4-hydroxyproline" evidence="10">
    <location>
        <position position="385"/>
    </location>
</feature>
<dbReference type="InterPro" id="IPR013767">
    <property type="entry name" value="PAS_fold"/>
</dbReference>
<reference evidence="14" key="2">
    <citation type="submission" date="2025-09" db="UniProtKB">
        <authorList>
            <consortium name="Ensembl"/>
        </authorList>
    </citation>
    <scope>IDENTIFICATION</scope>
</reference>
<dbReference type="GO" id="GO:0000981">
    <property type="term" value="F:DNA-binding transcription factor activity, RNA polymerase II-specific"/>
    <property type="evidence" value="ECO:0007669"/>
    <property type="project" value="TreeGrafter"/>
</dbReference>
<keyword evidence="8" id="KW-0539">Nucleus</keyword>
<evidence type="ECO:0000256" key="2">
    <source>
        <dbReference type="ARBA" id="ARBA00022737"/>
    </source>
</evidence>
<evidence type="ECO:0000256" key="9">
    <source>
        <dbReference type="ARBA" id="ARBA00023278"/>
    </source>
</evidence>
<keyword evidence="15" id="KW-1185">Reference proteome</keyword>
<feature type="compositionally biased region" description="Basic residues" evidence="11">
    <location>
        <begin position="1"/>
        <end position="13"/>
    </location>
</feature>
<dbReference type="InterPro" id="IPR014887">
    <property type="entry name" value="HIF-1_CTAD"/>
</dbReference>
<dbReference type="PROSITE" id="PS50112">
    <property type="entry name" value="PAS"/>
    <property type="match status" value="2"/>
</dbReference>
<dbReference type="Pfam" id="PF23171">
    <property type="entry name" value="bHLH_HIF1A"/>
    <property type="match status" value="1"/>
</dbReference>
<dbReference type="GO" id="GO:0048513">
    <property type="term" value="P:animal organ development"/>
    <property type="evidence" value="ECO:0007669"/>
    <property type="project" value="UniProtKB-ARBA"/>
</dbReference>
<keyword evidence="3" id="KW-0832">Ubl conjugation</keyword>
<dbReference type="InterPro" id="IPR035965">
    <property type="entry name" value="PAS-like_dom_sf"/>
</dbReference>
<evidence type="ECO:0000256" key="1">
    <source>
        <dbReference type="ARBA" id="ARBA00004123"/>
    </source>
</evidence>
<keyword evidence="2" id="KW-0677">Repeat</keyword>
<keyword evidence="5" id="KW-0238">DNA-binding</keyword>
<dbReference type="InterPro" id="IPR001067">
    <property type="entry name" value="Nuc_translocat"/>
</dbReference>
<protein>
    <submittedName>
        <fullName evidence="14">Endothelial PAS domain-containing protein 1-like</fullName>
    </submittedName>
</protein>
<dbReference type="GO" id="GO:0000977">
    <property type="term" value="F:RNA polymerase II transcription regulatory region sequence-specific DNA binding"/>
    <property type="evidence" value="ECO:0007669"/>
    <property type="project" value="TreeGrafter"/>
</dbReference>
<feature type="region of interest" description="Disordered" evidence="11">
    <location>
        <begin position="440"/>
        <end position="469"/>
    </location>
</feature>
<feature type="domain" description="PAS" evidence="12">
    <location>
        <begin position="77"/>
        <end position="154"/>
    </location>
</feature>
<dbReference type="Pfam" id="PF08447">
    <property type="entry name" value="PAS_3"/>
    <property type="match status" value="1"/>
</dbReference>
<dbReference type="Pfam" id="PF11413">
    <property type="entry name" value="HIF-1"/>
    <property type="match status" value="1"/>
</dbReference>
<dbReference type="GO" id="GO:0071456">
    <property type="term" value="P:cellular response to hypoxia"/>
    <property type="evidence" value="ECO:0007669"/>
    <property type="project" value="TreeGrafter"/>
</dbReference>
<keyword evidence="4" id="KW-0805">Transcription regulation</keyword>
<reference evidence="14" key="1">
    <citation type="submission" date="2025-08" db="UniProtKB">
        <authorList>
            <consortium name="Ensembl"/>
        </authorList>
    </citation>
    <scope>IDENTIFICATION</scope>
</reference>
<keyword evidence="9" id="KW-0379">Hydroxylation</keyword>